<gene>
    <name evidence="1" type="ORF">ACJIZ3_014887</name>
</gene>
<name>A0ABD3RL06_9LAMI</name>
<sequence length="32" mass="3881">MYLLILPALFITDFTHIFTYFTKSRFSLTCYI</sequence>
<dbReference type="EMBL" id="JBJXBP010000008">
    <property type="protein sequence ID" value="KAL3813619.1"/>
    <property type="molecule type" value="Genomic_DNA"/>
</dbReference>
<proteinExistence type="predicted"/>
<evidence type="ECO:0000313" key="1">
    <source>
        <dbReference type="EMBL" id="KAL3813619.1"/>
    </source>
</evidence>
<reference evidence="1 2" key="1">
    <citation type="submission" date="2024-12" db="EMBL/GenBank/DDBJ databases">
        <title>The unique morphological basis and parallel evolutionary history of personate flowers in Penstemon.</title>
        <authorList>
            <person name="Depatie T.H."/>
            <person name="Wessinger C.A."/>
        </authorList>
    </citation>
    <scope>NUCLEOTIDE SEQUENCE [LARGE SCALE GENOMIC DNA]</scope>
    <source>
        <strain evidence="1">WTNN_2</strain>
        <tissue evidence="1">Leaf</tissue>
    </source>
</reference>
<accession>A0ABD3RL06</accession>
<protein>
    <submittedName>
        <fullName evidence="1">Uncharacterized protein</fullName>
    </submittedName>
</protein>
<keyword evidence="2" id="KW-1185">Reference proteome</keyword>
<dbReference type="AlphaFoldDB" id="A0ABD3RL06"/>
<dbReference type="Proteomes" id="UP001634393">
    <property type="component" value="Unassembled WGS sequence"/>
</dbReference>
<evidence type="ECO:0000313" key="2">
    <source>
        <dbReference type="Proteomes" id="UP001634393"/>
    </source>
</evidence>
<organism evidence="1 2">
    <name type="scientific">Penstemon smallii</name>
    <dbReference type="NCBI Taxonomy" id="265156"/>
    <lineage>
        <taxon>Eukaryota</taxon>
        <taxon>Viridiplantae</taxon>
        <taxon>Streptophyta</taxon>
        <taxon>Embryophyta</taxon>
        <taxon>Tracheophyta</taxon>
        <taxon>Spermatophyta</taxon>
        <taxon>Magnoliopsida</taxon>
        <taxon>eudicotyledons</taxon>
        <taxon>Gunneridae</taxon>
        <taxon>Pentapetalae</taxon>
        <taxon>asterids</taxon>
        <taxon>lamiids</taxon>
        <taxon>Lamiales</taxon>
        <taxon>Plantaginaceae</taxon>
        <taxon>Cheloneae</taxon>
        <taxon>Penstemon</taxon>
    </lineage>
</organism>
<comment type="caution">
    <text evidence="1">The sequence shown here is derived from an EMBL/GenBank/DDBJ whole genome shotgun (WGS) entry which is preliminary data.</text>
</comment>